<dbReference type="OrthoDB" id="4079529at2759"/>
<gene>
    <name evidence="1" type="ordered locus">DEHA2F26620g</name>
</gene>
<dbReference type="EMBL" id="CR382138">
    <property type="protein sequence ID" value="CAG89922.2"/>
    <property type="molecule type" value="Genomic_DNA"/>
</dbReference>
<reference evidence="1 2" key="1">
    <citation type="journal article" date="2004" name="Nature">
        <title>Genome evolution in yeasts.</title>
        <authorList>
            <consortium name="Genolevures"/>
            <person name="Dujon B."/>
            <person name="Sherman D."/>
            <person name="Fischer G."/>
            <person name="Durrens P."/>
            <person name="Casaregola S."/>
            <person name="Lafontaine I."/>
            <person name="de Montigny J."/>
            <person name="Marck C."/>
            <person name="Neuveglise C."/>
            <person name="Talla E."/>
            <person name="Goffard N."/>
            <person name="Frangeul L."/>
            <person name="Aigle M."/>
            <person name="Anthouard V."/>
            <person name="Babour A."/>
            <person name="Barbe V."/>
            <person name="Barnay S."/>
            <person name="Blanchin S."/>
            <person name="Beckerich J.M."/>
            <person name="Beyne E."/>
            <person name="Bleykasten C."/>
            <person name="Boisrame A."/>
            <person name="Boyer J."/>
            <person name="Cattolico L."/>
            <person name="Confanioleri F."/>
            <person name="de Daruvar A."/>
            <person name="Despons L."/>
            <person name="Fabre E."/>
            <person name="Fairhead C."/>
            <person name="Ferry-Dumazet H."/>
            <person name="Groppi A."/>
            <person name="Hantraye F."/>
            <person name="Hennequin C."/>
            <person name="Jauniaux N."/>
            <person name="Joyet P."/>
            <person name="Kachouri R."/>
            <person name="Kerrest A."/>
            <person name="Koszul R."/>
            <person name="Lemaire M."/>
            <person name="Lesur I."/>
            <person name="Ma L."/>
            <person name="Muller H."/>
            <person name="Nicaud J.M."/>
            <person name="Nikolski M."/>
            <person name="Oztas S."/>
            <person name="Ozier-Kalogeropoulos O."/>
            <person name="Pellenz S."/>
            <person name="Potier S."/>
            <person name="Richard G.F."/>
            <person name="Straub M.L."/>
            <person name="Suleau A."/>
            <person name="Swennene D."/>
            <person name="Tekaia F."/>
            <person name="Wesolowski-Louvel M."/>
            <person name="Westhof E."/>
            <person name="Wirth B."/>
            <person name="Zeniou-Meyer M."/>
            <person name="Zivanovic I."/>
            <person name="Bolotin-Fukuhara M."/>
            <person name="Thierry A."/>
            <person name="Bouchier C."/>
            <person name="Caudron B."/>
            <person name="Scarpelli C."/>
            <person name="Gaillardin C."/>
            <person name="Weissenbach J."/>
            <person name="Wincker P."/>
            <person name="Souciet J.L."/>
        </authorList>
    </citation>
    <scope>NUCLEOTIDE SEQUENCE [LARGE SCALE GENOMIC DNA]</scope>
    <source>
        <strain evidence="2">ATCC 36239 / CBS 767 / BCRC 21394 / JCM 1990 / NBRC 0083 / IGC 2968</strain>
    </source>
</reference>
<proteinExistence type="predicted"/>
<dbReference type="RefSeq" id="XP_461496.2">
    <property type="nucleotide sequence ID" value="XM_461496.1"/>
</dbReference>
<protein>
    <submittedName>
        <fullName evidence="1">DEHA2F26620p</fullName>
    </submittedName>
</protein>
<dbReference type="Proteomes" id="UP000000599">
    <property type="component" value="Chromosome F"/>
</dbReference>
<dbReference type="VEuPathDB" id="FungiDB:DEHA2F26620g"/>
<evidence type="ECO:0000313" key="2">
    <source>
        <dbReference type="Proteomes" id="UP000000599"/>
    </source>
</evidence>
<dbReference type="HOGENOM" id="CLU_191646_0_0_1"/>
<name>Q6BJX5_DEBHA</name>
<keyword evidence="2" id="KW-1185">Reference proteome</keyword>
<dbReference type="KEGG" id="dha:DEHA2F26620g"/>
<dbReference type="AlphaFoldDB" id="Q6BJX5"/>
<dbReference type="OMA" id="SCVYPFN"/>
<accession>Q6BJX5</accession>
<dbReference type="GeneID" id="2903104"/>
<sequence>MECPLCSSSMKQHLLQPSLALISCSSESCVYPFNLTMSQLQENNLLIPDVKESDIMRGMLSKMVDESQVNEKIAQFITKDDNDVIL</sequence>
<evidence type="ECO:0000313" key="1">
    <source>
        <dbReference type="EMBL" id="CAG89922.2"/>
    </source>
</evidence>
<dbReference type="eggNOG" id="ENOG502RQDZ">
    <property type="taxonomic scope" value="Eukaryota"/>
</dbReference>
<dbReference type="InParanoid" id="Q6BJX5"/>
<organism evidence="1 2">
    <name type="scientific">Debaryomyces hansenii (strain ATCC 36239 / CBS 767 / BCRC 21394 / JCM 1990 / NBRC 0083 / IGC 2968)</name>
    <name type="common">Yeast</name>
    <name type="synonym">Torulaspora hansenii</name>
    <dbReference type="NCBI Taxonomy" id="284592"/>
    <lineage>
        <taxon>Eukaryota</taxon>
        <taxon>Fungi</taxon>
        <taxon>Dikarya</taxon>
        <taxon>Ascomycota</taxon>
        <taxon>Saccharomycotina</taxon>
        <taxon>Pichiomycetes</taxon>
        <taxon>Debaryomycetaceae</taxon>
        <taxon>Debaryomyces</taxon>
    </lineage>
</organism>